<feature type="domain" description="Outer membrane protein beta-barrel" evidence="2">
    <location>
        <begin position="19"/>
        <end position="181"/>
    </location>
</feature>
<organism evidence="3 4">
    <name type="scientific">Pontibacter amylolyticus</name>
    <dbReference type="NCBI Taxonomy" id="1424080"/>
    <lineage>
        <taxon>Bacteria</taxon>
        <taxon>Pseudomonadati</taxon>
        <taxon>Bacteroidota</taxon>
        <taxon>Cytophagia</taxon>
        <taxon>Cytophagales</taxon>
        <taxon>Hymenobacteraceae</taxon>
        <taxon>Pontibacter</taxon>
    </lineage>
</organism>
<sequence length="207" mass="22735">MKRLLLVLCCVALMSGTGFAQQLGFKGGPTYTTFTGADTDGYKYRVGYTGGIFLQKHLNNMMGMQVEALYTSKGARREIYSGSNLQTAEVFKLNYIDIPVLFHVSASGMFFDLGPQVSFIYSASHVHEAHSSNGDKIVTTKHNISDNPYTIDFAYVGSVGYRATNGLGLEVRYTGGLKKIDDEGAFVNRDRRNSGFSLMLSYLLGGR</sequence>
<name>A0ABQ1VYF8_9BACT</name>
<feature type="chain" id="PRO_5046772168" description="Outer membrane protein beta-barrel domain-containing protein" evidence="1">
    <location>
        <begin position="21"/>
        <end position="207"/>
    </location>
</feature>
<accession>A0ABQ1VYF8</accession>
<proteinExistence type="predicted"/>
<keyword evidence="4" id="KW-1185">Reference proteome</keyword>
<protein>
    <recommendedName>
        <fullName evidence="2">Outer membrane protein beta-barrel domain-containing protein</fullName>
    </recommendedName>
</protein>
<gene>
    <name evidence="3" type="ORF">GCM10011323_07750</name>
</gene>
<dbReference type="Proteomes" id="UP000634043">
    <property type="component" value="Unassembled WGS sequence"/>
</dbReference>
<evidence type="ECO:0000313" key="4">
    <source>
        <dbReference type="Proteomes" id="UP000634043"/>
    </source>
</evidence>
<evidence type="ECO:0000259" key="2">
    <source>
        <dbReference type="Pfam" id="PF13568"/>
    </source>
</evidence>
<dbReference type="InterPro" id="IPR025665">
    <property type="entry name" value="Beta-barrel_OMP_2"/>
</dbReference>
<dbReference type="RefSeq" id="WP_188500174.1">
    <property type="nucleotide sequence ID" value="NZ_BMFP01000001.1"/>
</dbReference>
<evidence type="ECO:0000313" key="3">
    <source>
        <dbReference type="EMBL" id="GGG05463.1"/>
    </source>
</evidence>
<dbReference type="Pfam" id="PF13568">
    <property type="entry name" value="OMP_b-brl_2"/>
    <property type="match status" value="1"/>
</dbReference>
<reference evidence="4" key="1">
    <citation type="journal article" date="2019" name="Int. J. Syst. Evol. Microbiol.">
        <title>The Global Catalogue of Microorganisms (GCM) 10K type strain sequencing project: providing services to taxonomists for standard genome sequencing and annotation.</title>
        <authorList>
            <consortium name="The Broad Institute Genomics Platform"/>
            <consortium name="The Broad Institute Genome Sequencing Center for Infectious Disease"/>
            <person name="Wu L."/>
            <person name="Ma J."/>
        </authorList>
    </citation>
    <scope>NUCLEOTIDE SEQUENCE [LARGE SCALE GENOMIC DNA]</scope>
    <source>
        <strain evidence="4">CGMCC 1.12749</strain>
    </source>
</reference>
<keyword evidence="1" id="KW-0732">Signal</keyword>
<dbReference type="EMBL" id="BMFP01000001">
    <property type="protein sequence ID" value="GGG05463.1"/>
    <property type="molecule type" value="Genomic_DNA"/>
</dbReference>
<comment type="caution">
    <text evidence="3">The sequence shown here is derived from an EMBL/GenBank/DDBJ whole genome shotgun (WGS) entry which is preliminary data.</text>
</comment>
<evidence type="ECO:0000256" key="1">
    <source>
        <dbReference type="SAM" id="SignalP"/>
    </source>
</evidence>
<feature type="signal peptide" evidence="1">
    <location>
        <begin position="1"/>
        <end position="20"/>
    </location>
</feature>